<keyword evidence="4" id="KW-1185">Reference proteome</keyword>
<feature type="compositionally biased region" description="Basic residues" evidence="1">
    <location>
        <begin position="91"/>
        <end position="104"/>
    </location>
</feature>
<feature type="signal peptide" evidence="2">
    <location>
        <begin position="1"/>
        <end position="20"/>
    </location>
</feature>
<feature type="compositionally biased region" description="Low complexity" evidence="1">
    <location>
        <begin position="31"/>
        <end position="40"/>
    </location>
</feature>
<sequence length="110" mass="11112">MMNVITTVAFAVFMTGAAIAQDKPAKRTAKTSSSTTGTLSPVDAARSNPSAANTHDGTMGASTGTGTTLEQNQAANAGGNRTTSTDATSSVRKKASTVKAKKKKTSTDSQ</sequence>
<dbReference type="Proteomes" id="UP000474175">
    <property type="component" value="Unassembled WGS sequence"/>
</dbReference>
<organism evidence="3 4">
    <name type="scientific">Spirosoma terrae</name>
    <dbReference type="NCBI Taxonomy" id="1968276"/>
    <lineage>
        <taxon>Bacteria</taxon>
        <taxon>Pseudomonadati</taxon>
        <taxon>Bacteroidota</taxon>
        <taxon>Cytophagia</taxon>
        <taxon>Cytophagales</taxon>
        <taxon>Cytophagaceae</taxon>
        <taxon>Spirosoma</taxon>
    </lineage>
</organism>
<proteinExistence type="predicted"/>
<evidence type="ECO:0000313" key="3">
    <source>
        <dbReference type="EMBL" id="NDU94209.1"/>
    </source>
</evidence>
<comment type="caution">
    <text evidence="3">The sequence shown here is derived from an EMBL/GenBank/DDBJ whole genome shotgun (WGS) entry which is preliminary data.</text>
</comment>
<evidence type="ECO:0000256" key="1">
    <source>
        <dbReference type="SAM" id="MobiDB-lite"/>
    </source>
</evidence>
<protein>
    <submittedName>
        <fullName evidence="3">Uncharacterized protein</fullName>
    </submittedName>
</protein>
<reference evidence="3 4" key="1">
    <citation type="submission" date="2020-02" db="EMBL/GenBank/DDBJ databases">
        <title>Draft genome sequence of two Spirosoma agri KCTC 52727 and Spirosoma terrae KCTC 52035.</title>
        <authorList>
            <person name="Rojas J."/>
            <person name="Ambika Manirajan B."/>
            <person name="Suarez C."/>
            <person name="Ratering S."/>
            <person name="Schnell S."/>
        </authorList>
    </citation>
    <scope>NUCLEOTIDE SEQUENCE [LARGE SCALE GENOMIC DNA]</scope>
    <source>
        <strain evidence="3 4">KCTC 52035</strain>
    </source>
</reference>
<dbReference type="AlphaFoldDB" id="A0A6L9LBK7"/>
<accession>A0A6L9LBK7</accession>
<evidence type="ECO:0000313" key="4">
    <source>
        <dbReference type="Proteomes" id="UP000474175"/>
    </source>
</evidence>
<feature type="region of interest" description="Disordered" evidence="1">
    <location>
        <begin position="19"/>
        <end position="110"/>
    </location>
</feature>
<name>A0A6L9LBK7_9BACT</name>
<evidence type="ECO:0000256" key="2">
    <source>
        <dbReference type="SAM" id="SignalP"/>
    </source>
</evidence>
<feature type="compositionally biased region" description="Polar residues" evidence="1">
    <location>
        <begin position="47"/>
        <end position="56"/>
    </location>
</feature>
<feature type="chain" id="PRO_5026969639" evidence="2">
    <location>
        <begin position="21"/>
        <end position="110"/>
    </location>
</feature>
<keyword evidence="2" id="KW-0732">Signal</keyword>
<feature type="compositionally biased region" description="Low complexity" evidence="1">
    <location>
        <begin position="57"/>
        <end position="68"/>
    </location>
</feature>
<gene>
    <name evidence="3" type="ORF">GK108_04930</name>
</gene>
<dbReference type="RefSeq" id="WP_163943617.1">
    <property type="nucleotide sequence ID" value="NZ_JAAFZH010000001.1"/>
</dbReference>
<feature type="compositionally biased region" description="Polar residues" evidence="1">
    <location>
        <begin position="69"/>
        <end position="87"/>
    </location>
</feature>
<dbReference type="EMBL" id="JAAFZH010000001">
    <property type="protein sequence ID" value="NDU94209.1"/>
    <property type="molecule type" value="Genomic_DNA"/>
</dbReference>